<dbReference type="PROSITE" id="PS50102">
    <property type="entry name" value="RRM"/>
    <property type="match status" value="1"/>
</dbReference>
<evidence type="ECO:0000256" key="1">
    <source>
        <dbReference type="ARBA" id="ARBA00004123"/>
    </source>
</evidence>
<comment type="subcellular location">
    <subcellularLocation>
        <location evidence="1">Nucleus</location>
    </subcellularLocation>
</comment>
<dbReference type="PANTHER" id="PTHR48039">
    <property type="entry name" value="RNA-BINDING MOTIF PROTEIN 14B"/>
    <property type="match status" value="1"/>
</dbReference>
<evidence type="ECO:0000313" key="8">
    <source>
        <dbReference type="EMBL" id="MPC64536.1"/>
    </source>
</evidence>
<dbReference type="Proteomes" id="UP000324222">
    <property type="component" value="Unassembled WGS sequence"/>
</dbReference>
<evidence type="ECO:0000256" key="2">
    <source>
        <dbReference type="ARBA" id="ARBA00022737"/>
    </source>
</evidence>
<evidence type="ECO:0000256" key="5">
    <source>
        <dbReference type="PROSITE-ProRule" id="PRU00176"/>
    </source>
</evidence>
<dbReference type="AlphaFoldDB" id="A0A5B7H3S0"/>
<evidence type="ECO:0000256" key="4">
    <source>
        <dbReference type="ARBA" id="ARBA00023242"/>
    </source>
</evidence>
<dbReference type="InterPro" id="IPR012677">
    <property type="entry name" value="Nucleotide-bd_a/b_plait_sf"/>
</dbReference>
<comment type="caution">
    <text evidence="8">The sequence shown here is derived from an EMBL/GenBank/DDBJ whole genome shotgun (WGS) entry which is preliminary data.</text>
</comment>
<dbReference type="GO" id="GO:0003729">
    <property type="term" value="F:mRNA binding"/>
    <property type="evidence" value="ECO:0007669"/>
    <property type="project" value="TreeGrafter"/>
</dbReference>
<dbReference type="EMBL" id="VSRR010022221">
    <property type="protein sequence ID" value="MPC64536.1"/>
    <property type="molecule type" value="Genomic_DNA"/>
</dbReference>
<sequence>MEESTQVKEEHSQENMHEVKNNENVKIKEERFSSDGGSDDSGLEKDGDSEIDDDEEKLTVANKTYSDGPSKDVAEERTLFIKNLSYEATEEDIRQVLETYGAVKYVLLCIDRLTQHPRGTAFAQFLEREAADRCLEAEKDPSTKSSFILHGRPMHIMRAMSRKELQERKSDDKEVLPKDKLVREGTLAAEGISKADMVLRIKREQVKRRMLKNLHIFVSPTRLCINNLPKTVTDKELGRIFKSLAPKEAMLTEGGGGIVDKVVSVGSGRRPRVGSNPTTYSLKRFVICRVV</sequence>
<organism evidence="8 9">
    <name type="scientific">Portunus trituberculatus</name>
    <name type="common">Swimming crab</name>
    <name type="synonym">Neptunus trituberculatus</name>
    <dbReference type="NCBI Taxonomy" id="210409"/>
    <lineage>
        <taxon>Eukaryota</taxon>
        <taxon>Metazoa</taxon>
        <taxon>Ecdysozoa</taxon>
        <taxon>Arthropoda</taxon>
        <taxon>Crustacea</taxon>
        <taxon>Multicrustacea</taxon>
        <taxon>Malacostraca</taxon>
        <taxon>Eumalacostraca</taxon>
        <taxon>Eucarida</taxon>
        <taxon>Decapoda</taxon>
        <taxon>Pleocyemata</taxon>
        <taxon>Brachyura</taxon>
        <taxon>Eubrachyura</taxon>
        <taxon>Portunoidea</taxon>
        <taxon>Portunidae</taxon>
        <taxon>Portuninae</taxon>
        <taxon>Portunus</taxon>
    </lineage>
</organism>
<reference evidence="8 9" key="1">
    <citation type="submission" date="2019-05" db="EMBL/GenBank/DDBJ databases">
        <title>Another draft genome of Portunus trituberculatus and its Hox gene families provides insights of decapod evolution.</title>
        <authorList>
            <person name="Jeong J.-H."/>
            <person name="Song I."/>
            <person name="Kim S."/>
            <person name="Choi T."/>
            <person name="Kim D."/>
            <person name="Ryu S."/>
            <person name="Kim W."/>
        </authorList>
    </citation>
    <scope>NUCLEOTIDE SEQUENCE [LARGE SCALE GENOMIC DNA]</scope>
    <source>
        <tissue evidence="8">Muscle</tissue>
    </source>
</reference>
<dbReference type="OrthoDB" id="3945418at2759"/>
<dbReference type="SUPFAM" id="SSF54928">
    <property type="entry name" value="RNA-binding domain, RBD"/>
    <property type="match status" value="1"/>
</dbReference>
<keyword evidence="2" id="KW-0677">Repeat</keyword>
<proteinExistence type="predicted"/>
<dbReference type="Pfam" id="PF00076">
    <property type="entry name" value="RRM_1"/>
    <property type="match status" value="1"/>
</dbReference>
<evidence type="ECO:0000259" key="7">
    <source>
        <dbReference type="PROSITE" id="PS50102"/>
    </source>
</evidence>
<feature type="domain" description="RRM" evidence="7">
    <location>
        <begin position="77"/>
        <end position="161"/>
    </location>
</feature>
<dbReference type="PANTHER" id="PTHR48039:SF5">
    <property type="entry name" value="RNA-BINDING PROTEIN 28"/>
    <property type="match status" value="1"/>
</dbReference>
<feature type="compositionally biased region" description="Basic and acidic residues" evidence="6">
    <location>
        <begin position="1"/>
        <end position="33"/>
    </location>
</feature>
<feature type="region of interest" description="Disordered" evidence="6">
    <location>
        <begin position="1"/>
        <end position="55"/>
    </location>
</feature>
<name>A0A5B7H3S0_PORTR</name>
<dbReference type="InterPro" id="IPR035979">
    <property type="entry name" value="RBD_domain_sf"/>
</dbReference>
<dbReference type="InterPro" id="IPR000504">
    <property type="entry name" value="RRM_dom"/>
</dbReference>
<accession>A0A5B7H3S0</accession>
<keyword evidence="3 5" id="KW-0694">RNA-binding</keyword>
<keyword evidence="4" id="KW-0539">Nucleus</keyword>
<dbReference type="Gene3D" id="3.30.70.330">
    <property type="match status" value="1"/>
</dbReference>
<dbReference type="SMART" id="SM00360">
    <property type="entry name" value="RRM"/>
    <property type="match status" value="1"/>
</dbReference>
<gene>
    <name evidence="8" type="primary">Rbm28_0</name>
    <name evidence="8" type="ORF">E2C01_058654</name>
</gene>
<protein>
    <submittedName>
        <fullName evidence="8">RNA-binding protein 28</fullName>
    </submittedName>
</protein>
<dbReference type="GO" id="GO:0005730">
    <property type="term" value="C:nucleolus"/>
    <property type="evidence" value="ECO:0007669"/>
    <property type="project" value="TreeGrafter"/>
</dbReference>
<evidence type="ECO:0000256" key="6">
    <source>
        <dbReference type="SAM" id="MobiDB-lite"/>
    </source>
</evidence>
<evidence type="ECO:0000256" key="3">
    <source>
        <dbReference type="ARBA" id="ARBA00022884"/>
    </source>
</evidence>
<dbReference type="InterPro" id="IPR051945">
    <property type="entry name" value="RRM_MRD1_RNA_proc_ribogen"/>
</dbReference>
<keyword evidence="9" id="KW-1185">Reference proteome</keyword>
<evidence type="ECO:0000313" key="9">
    <source>
        <dbReference type="Proteomes" id="UP000324222"/>
    </source>
</evidence>
<dbReference type="CDD" id="cd12415">
    <property type="entry name" value="RRM3_RBM28_like"/>
    <property type="match status" value="1"/>
</dbReference>